<proteinExistence type="predicted"/>
<feature type="transmembrane region" description="Helical" evidence="10">
    <location>
        <begin position="1131"/>
        <end position="1148"/>
    </location>
</feature>
<dbReference type="Pfam" id="PF00560">
    <property type="entry name" value="LRR_1"/>
    <property type="match status" value="1"/>
</dbReference>
<evidence type="ECO:0000256" key="6">
    <source>
        <dbReference type="ARBA" id="ARBA00022989"/>
    </source>
</evidence>
<feature type="transmembrane region" description="Helical" evidence="10">
    <location>
        <begin position="1086"/>
        <end position="1111"/>
    </location>
</feature>
<evidence type="ECO:0000313" key="12">
    <source>
        <dbReference type="Proteomes" id="UP001642464"/>
    </source>
</evidence>
<sequence length="1208" mass="135768">MLAELLLSRNLFTGTGHDIEGLFSLMRLKVLDLSHNSFSGELNLQLSLESEELRRVDLSHNQLSGDISRFVEPFCKLNPVGGSLQELRLNHNEFNGHVPVCLMGFQRLNFLALNNNNFQGSLPEVNATELVVLALHKNHLSGVLPSLLSLQHLGVLTLHENSIGGSVNDLSLSATCIDNSKFKMLGMGCVTWKRAISNFKNDTTALFLDTTEAADVQELKENCPSLFGCPGHSTAYITLHRNRFSCKVPAHIAAENVTVAGLVIMGNMLGFGHELNSSWILPEEKQSFLYYSGEVWKSNRNVLYGFLVLLSFAALCYPRRQRLQEALWNLDANGTAWVASSHFALIKASRSTCILVCPLLVLFWYGGVYYECSPPLWQTTAANLKAEPLVELAVIACWCVMLLLFRSLFASMPKRNSIPTVMSFSGMSRTFARRILVWLLWVCMVTFFSLPSVLYAFAQSLPAHNTSGLSDEMLNLFHGIAPALTVLIDMVLAVKISVKYSKLSGANAEKLLMTFRLFSAWMLPLLITVVLDENCIGGWKWTWTACRAGSSQHKYFDWRIYDEEILNTEKDICSLSETWWLDGRCSRAIVGNLAPFLLQKLLVRSTVQPLVLWLLWRVSRLESHEDPQQGRHLKLFGSGPKTSGSLQPLQQMSLLTTQMEILAFWTPFIPLLSLGILGAGIANLLIFDLGVWGFGVKLPSDEMNQGARLSRWYLLFALCAGCCFQLWHAFSTGMYGRSLLLAFSVTMIGPWAKGLLPVEAARRHFWKDLESANETRLIEMGVAMFCTSSFGCVDLWRLLFDEQHIKTVLAELGFPEVDLEVQKLCSLEGFSCDAHQRLVRLDLRPLLGRARRVLVWLLWVFIVATFSLPSVLYAFAQSLPAHNTSGLDEALLKLVHGAAPALTVLIDMVLAVPVSAQYSFLTGVKTDRLLMTFRLFSAWLLPVLITVILDENCLSGWKWTWTVCQEGSAENQYFYWSIYGEEILNTRRDICNLSQTWWSDGCCSRAIVGNLTPFLLKKLLVRSSMQPLISWLMWRLSRLEHQEDPQKGRHLKLFGFGPKTTSSLHPLQQMSLLTTQMELLAFWTPFIPLLSLGILGAGTANLLIFDLGVWVFRVKLPSDEMNRNAGLSRSYLSFALIAGCCFQLWHAFSTQMYGRYVLLIFSLAVMGPWAKCLLPIESARGLFWADAEKASETEFIEMAIRMDMDEAL</sequence>
<reference evidence="11 12" key="1">
    <citation type="submission" date="2024-02" db="EMBL/GenBank/DDBJ databases">
        <authorList>
            <person name="Chen Y."/>
            <person name="Shah S."/>
            <person name="Dougan E. K."/>
            <person name="Thang M."/>
            <person name="Chan C."/>
        </authorList>
    </citation>
    <scope>NUCLEOTIDE SEQUENCE [LARGE SCALE GENOMIC DNA]</scope>
</reference>
<feature type="transmembrane region" description="Helical" evidence="10">
    <location>
        <begin position="435"/>
        <end position="457"/>
    </location>
</feature>
<name>A0ABP0S6T5_9DINO</name>
<keyword evidence="9" id="KW-0325">Glycoprotein</keyword>
<feature type="transmembrane region" description="Helical" evidence="10">
    <location>
        <begin position="352"/>
        <end position="370"/>
    </location>
</feature>
<comment type="caution">
    <text evidence="11">The sequence shown here is derived from an EMBL/GenBank/DDBJ whole genome shotgun (WGS) entry which is preliminary data.</text>
</comment>
<evidence type="ECO:0000256" key="3">
    <source>
        <dbReference type="ARBA" id="ARBA00022692"/>
    </source>
</evidence>
<dbReference type="Proteomes" id="UP001642464">
    <property type="component" value="Unassembled WGS sequence"/>
</dbReference>
<feature type="transmembrane region" description="Helical" evidence="10">
    <location>
        <begin position="668"/>
        <end position="691"/>
    </location>
</feature>
<feature type="transmembrane region" description="Helical" evidence="10">
    <location>
        <begin position="510"/>
        <end position="531"/>
    </location>
</feature>
<dbReference type="PANTHER" id="PTHR27000">
    <property type="entry name" value="LEUCINE-RICH REPEAT RECEPTOR-LIKE PROTEIN KINASE FAMILY PROTEIN-RELATED"/>
    <property type="match status" value="1"/>
</dbReference>
<dbReference type="EMBL" id="CAXAMM010043017">
    <property type="protein sequence ID" value="CAK9108049.1"/>
    <property type="molecule type" value="Genomic_DNA"/>
</dbReference>
<evidence type="ECO:0000256" key="5">
    <source>
        <dbReference type="ARBA" id="ARBA00022737"/>
    </source>
</evidence>
<gene>
    <name evidence="11" type="ORF">SCF082_LOCUS50266</name>
</gene>
<evidence type="ECO:0000256" key="9">
    <source>
        <dbReference type="ARBA" id="ARBA00023180"/>
    </source>
</evidence>
<dbReference type="InterPro" id="IPR001611">
    <property type="entry name" value="Leu-rich_rpt"/>
</dbReference>
<feature type="transmembrane region" description="Helical" evidence="10">
    <location>
        <begin position="390"/>
        <end position="409"/>
    </location>
</feature>
<keyword evidence="2" id="KW-0433">Leucine-rich repeat</keyword>
<keyword evidence="7 10" id="KW-0472">Membrane</keyword>
<evidence type="ECO:0000256" key="1">
    <source>
        <dbReference type="ARBA" id="ARBA00004167"/>
    </source>
</evidence>
<keyword evidence="3 10" id="KW-0812">Transmembrane</keyword>
<evidence type="ECO:0000256" key="8">
    <source>
        <dbReference type="ARBA" id="ARBA00023170"/>
    </source>
</evidence>
<feature type="transmembrane region" description="Helical" evidence="10">
    <location>
        <begin position="853"/>
        <end position="875"/>
    </location>
</feature>
<feature type="transmembrane region" description="Helical" evidence="10">
    <location>
        <begin position="477"/>
        <end position="498"/>
    </location>
</feature>
<dbReference type="PANTHER" id="PTHR27000:SF642">
    <property type="entry name" value="INACTIVE LEUCINE-RICH REPEAT RECEPTOR KINASE XIAO-RELATED"/>
    <property type="match status" value="1"/>
</dbReference>
<evidence type="ECO:0000256" key="4">
    <source>
        <dbReference type="ARBA" id="ARBA00022729"/>
    </source>
</evidence>
<keyword evidence="12" id="KW-1185">Reference proteome</keyword>
<evidence type="ECO:0000256" key="7">
    <source>
        <dbReference type="ARBA" id="ARBA00023136"/>
    </source>
</evidence>
<feature type="transmembrane region" description="Helical" evidence="10">
    <location>
        <begin position="302"/>
        <end position="318"/>
    </location>
</feature>
<dbReference type="SUPFAM" id="SSF52058">
    <property type="entry name" value="L domain-like"/>
    <property type="match status" value="1"/>
</dbReference>
<protein>
    <submittedName>
        <fullName evidence="11">Uncharacterized protein</fullName>
    </submittedName>
</protein>
<evidence type="ECO:0000313" key="11">
    <source>
        <dbReference type="EMBL" id="CAK9108049.1"/>
    </source>
</evidence>
<organism evidence="11 12">
    <name type="scientific">Durusdinium trenchii</name>
    <dbReference type="NCBI Taxonomy" id="1381693"/>
    <lineage>
        <taxon>Eukaryota</taxon>
        <taxon>Sar</taxon>
        <taxon>Alveolata</taxon>
        <taxon>Dinophyceae</taxon>
        <taxon>Suessiales</taxon>
        <taxon>Symbiodiniaceae</taxon>
        <taxon>Durusdinium</taxon>
    </lineage>
</organism>
<dbReference type="InterPro" id="IPR032675">
    <property type="entry name" value="LRR_dom_sf"/>
</dbReference>
<feature type="transmembrane region" description="Helical" evidence="10">
    <location>
        <begin position="895"/>
        <end position="916"/>
    </location>
</feature>
<keyword evidence="6 10" id="KW-1133">Transmembrane helix</keyword>
<comment type="subcellular location">
    <subcellularLocation>
        <location evidence="1">Membrane</location>
        <topology evidence="1">Single-pass membrane protein</topology>
    </subcellularLocation>
</comment>
<keyword evidence="4" id="KW-0732">Signal</keyword>
<keyword evidence="8" id="KW-0675">Receptor</keyword>
<dbReference type="Gene3D" id="3.80.10.10">
    <property type="entry name" value="Ribonuclease Inhibitor"/>
    <property type="match status" value="1"/>
</dbReference>
<feature type="transmembrane region" description="Helical" evidence="10">
    <location>
        <begin position="712"/>
        <end position="730"/>
    </location>
</feature>
<feature type="transmembrane region" description="Helical" evidence="10">
    <location>
        <begin position="1154"/>
        <end position="1174"/>
    </location>
</feature>
<evidence type="ECO:0000256" key="10">
    <source>
        <dbReference type="SAM" id="Phobius"/>
    </source>
</evidence>
<keyword evidence="5" id="KW-0677">Repeat</keyword>
<feature type="transmembrane region" description="Helical" evidence="10">
    <location>
        <begin position="928"/>
        <end position="949"/>
    </location>
</feature>
<feature type="transmembrane region" description="Helical" evidence="10">
    <location>
        <begin position="736"/>
        <end position="756"/>
    </location>
</feature>
<evidence type="ECO:0000256" key="2">
    <source>
        <dbReference type="ARBA" id="ARBA00022614"/>
    </source>
</evidence>
<accession>A0ABP0S6T5</accession>